<accession>A0A133YEN3</accession>
<sequence length="184" mass="21081">MNVMFTELKEFVLPKWEELPLKRMYGEEICTFVNQLMAPLHNEKIHLTPTMIQNYLKWNLLPPIKGRKYEREHLAWCICITLYKRILPIKDVAKGITLQQNFMNVAEAYDCLAEFINQGFRTMFNSLANNDGQIVLPNLPANVQYVSLALSAQTFVFQCFLDYIVQSGGVEAGGLLTSTLAKVE</sequence>
<protein>
    <recommendedName>
        <fullName evidence="3">DUF1836 domain-containing protein</fullName>
    </recommendedName>
</protein>
<dbReference type="RefSeq" id="WP_066713684.1">
    <property type="nucleotide sequence ID" value="NZ_JARFNM010000001.1"/>
</dbReference>
<evidence type="ECO:0000313" key="2">
    <source>
        <dbReference type="Proteomes" id="UP000070080"/>
    </source>
</evidence>
<dbReference type="PANTHER" id="PTHR40056:SF1">
    <property type="entry name" value="DUF1836 DOMAIN-CONTAINING PROTEIN"/>
    <property type="match status" value="1"/>
</dbReference>
<comment type="caution">
    <text evidence="1">The sequence shown here is derived from an EMBL/GenBank/DDBJ whole genome shotgun (WGS) entry which is preliminary data.</text>
</comment>
<dbReference type="AlphaFoldDB" id="A0A133YEN3"/>
<proteinExistence type="predicted"/>
<dbReference type="InterPro" id="IPR014975">
    <property type="entry name" value="DUF1836"/>
</dbReference>
<gene>
    <name evidence="1" type="ORF">HMPREF1872_00605</name>
</gene>
<reference evidence="2" key="1">
    <citation type="submission" date="2016-01" db="EMBL/GenBank/DDBJ databases">
        <authorList>
            <person name="Mitreva M."/>
            <person name="Pepin K.H."/>
            <person name="Mihindukulasuriya K.A."/>
            <person name="Fulton R."/>
            <person name="Fronick C."/>
            <person name="O'Laughlin M."/>
            <person name="Miner T."/>
            <person name="Herter B."/>
            <person name="Rosa B.A."/>
            <person name="Cordes M."/>
            <person name="Tomlinson C."/>
            <person name="Wollam A."/>
            <person name="Palsikar V.B."/>
            <person name="Mardis E.R."/>
            <person name="Wilson R.K."/>
        </authorList>
    </citation>
    <scope>NUCLEOTIDE SEQUENCE [LARGE SCALE GENOMIC DNA]</scope>
    <source>
        <strain evidence="2">KA00274</strain>
    </source>
</reference>
<dbReference type="Pfam" id="PF08876">
    <property type="entry name" value="DUF1836"/>
    <property type="match status" value="1"/>
</dbReference>
<evidence type="ECO:0000313" key="1">
    <source>
        <dbReference type="EMBL" id="KXB41654.1"/>
    </source>
</evidence>
<name>A0A133YEN3_9FIRM</name>
<keyword evidence="2" id="KW-1185">Reference proteome</keyword>
<organism evidence="1 2">
    <name type="scientific">Amygdalobacter nucleatus</name>
    <dbReference type="NCBI Taxonomy" id="3029274"/>
    <lineage>
        <taxon>Bacteria</taxon>
        <taxon>Bacillati</taxon>
        <taxon>Bacillota</taxon>
        <taxon>Clostridia</taxon>
        <taxon>Eubacteriales</taxon>
        <taxon>Oscillospiraceae</taxon>
        <taxon>Amygdalobacter</taxon>
    </lineage>
</organism>
<evidence type="ECO:0008006" key="3">
    <source>
        <dbReference type="Google" id="ProtNLM"/>
    </source>
</evidence>
<dbReference type="OrthoDB" id="3191472at2"/>
<dbReference type="STRING" id="1497955.HMPREF1872_00605"/>
<dbReference type="PANTHER" id="PTHR40056">
    <property type="entry name" value="HYPOTHETICAL CYTOSOLIC PROTEIN"/>
    <property type="match status" value="1"/>
</dbReference>
<dbReference type="EMBL" id="LSCV01000011">
    <property type="protein sequence ID" value="KXB41654.1"/>
    <property type="molecule type" value="Genomic_DNA"/>
</dbReference>
<dbReference type="Proteomes" id="UP000070080">
    <property type="component" value="Unassembled WGS sequence"/>
</dbReference>